<feature type="domain" description="D-isomer specific 2-hydroxyacid dehydrogenase catalytic" evidence="2">
    <location>
        <begin position="12"/>
        <end position="100"/>
    </location>
</feature>
<dbReference type="OrthoDB" id="1522997at2"/>
<name>A0A1D7QK51_9SPHI</name>
<protein>
    <submittedName>
        <fullName evidence="3">Lactate dehydrogenase</fullName>
    </submittedName>
</protein>
<keyword evidence="1" id="KW-0520">NAD</keyword>
<dbReference type="Pfam" id="PF00389">
    <property type="entry name" value="2-Hacid_dh"/>
    <property type="match status" value="1"/>
</dbReference>
<reference evidence="3 4" key="1">
    <citation type="submission" date="2016-08" db="EMBL/GenBank/DDBJ databases">
        <authorList>
            <person name="Seilhamer J.J."/>
        </authorList>
    </citation>
    <scope>NUCLEOTIDE SEQUENCE [LARGE SCALE GENOMIC DNA]</scope>
    <source>
        <strain evidence="3 4">DX4</strain>
    </source>
</reference>
<gene>
    <name evidence="3" type="ORF">BFS30_18935</name>
</gene>
<dbReference type="InterPro" id="IPR058205">
    <property type="entry name" value="D-LDH-like"/>
</dbReference>
<dbReference type="SUPFAM" id="SSF52283">
    <property type="entry name" value="Formate/glycerate dehydrogenase catalytic domain-like"/>
    <property type="match status" value="1"/>
</dbReference>
<dbReference type="Proteomes" id="UP000094313">
    <property type="component" value="Chromosome"/>
</dbReference>
<accession>A0A1D7QK51</accession>
<evidence type="ECO:0000259" key="2">
    <source>
        <dbReference type="Pfam" id="PF00389"/>
    </source>
</evidence>
<dbReference type="Gene3D" id="3.40.50.720">
    <property type="entry name" value="NAD(P)-binding Rossmann-like Domain"/>
    <property type="match status" value="1"/>
</dbReference>
<dbReference type="PANTHER" id="PTHR43026:SF1">
    <property type="entry name" value="2-HYDROXYACID DEHYDROGENASE HOMOLOG 1-RELATED"/>
    <property type="match status" value="1"/>
</dbReference>
<dbReference type="GO" id="GO:0008720">
    <property type="term" value="F:D-lactate dehydrogenase (NAD+) activity"/>
    <property type="evidence" value="ECO:0007669"/>
    <property type="project" value="TreeGrafter"/>
</dbReference>
<dbReference type="AlphaFoldDB" id="A0A1D7QK51"/>
<dbReference type="InterPro" id="IPR006139">
    <property type="entry name" value="D-isomer_2_OHA_DH_cat_dom"/>
</dbReference>
<dbReference type="PANTHER" id="PTHR43026">
    <property type="entry name" value="2-HYDROXYACID DEHYDROGENASE HOMOLOG 1-RELATED"/>
    <property type="match status" value="1"/>
</dbReference>
<sequence length="157" mass="17175">MRVVAYSIKSFEKEPLAIANNKKHEITLISNSLSPETASYAEGKEAVIVFNEDDNVSAMVINKLADLGVKFIATRSTDTTHIDTEAAALRSLKIANVPLTSLSGLSEKELPMALAIETIINLDNWQQNRCLGDACVCSRSCDQAESKVHIKGKPHQY</sequence>
<dbReference type="EMBL" id="CP017141">
    <property type="protein sequence ID" value="AOM79062.1"/>
    <property type="molecule type" value="Genomic_DNA"/>
</dbReference>
<evidence type="ECO:0000313" key="3">
    <source>
        <dbReference type="EMBL" id="AOM79062.1"/>
    </source>
</evidence>
<evidence type="ECO:0000256" key="1">
    <source>
        <dbReference type="ARBA" id="ARBA00023027"/>
    </source>
</evidence>
<evidence type="ECO:0000313" key="4">
    <source>
        <dbReference type="Proteomes" id="UP000094313"/>
    </source>
</evidence>
<organism evidence="3 4">
    <name type="scientific">Pedobacter steynii</name>
    <dbReference type="NCBI Taxonomy" id="430522"/>
    <lineage>
        <taxon>Bacteria</taxon>
        <taxon>Pseudomonadati</taxon>
        <taxon>Bacteroidota</taxon>
        <taxon>Sphingobacteriia</taxon>
        <taxon>Sphingobacteriales</taxon>
        <taxon>Sphingobacteriaceae</taxon>
        <taxon>Pedobacter</taxon>
    </lineage>
</organism>
<dbReference type="RefSeq" id="WP_069380725.1">
    <property type="nucleotide sequence ID" value="NZ_CP017141.1"/>
</dbReference>
<dbReference type="KEGG" id="psty:BFS30_18935"/>
<dbReference type="GO" id="GO:0051287">
    <property type="term" value="F:NAD binding"/>
    <property type="evidence" value="ECO:0007669"/>
    <property type="project" value="InterPro"/>
</dbReference>
<keyword evidence="4" id="KW-1185">Reference proteome</keyword>
<proteinExistence type="predicted"/>